<reference evidence="1" key="1">
    <citation type="submission" date="2020-10" db="EMBL/GenBank/DDBJ databases">
        <authorList>
            <person name="Gilroy R."/>
        </authorList>
    </citation>
    <scope>NUCLEOTIDE SEQUENCE</scope>
    <source>
        <strain evidence="1">10192</strain>
    </source>
</reference>
<organism evidence="1 2">
    <name type="scientific">Candidatus Scatousia excrementipullorum</name>
    <dbReference type="NCBI Taxonomy" id="2840936"/>
    <lineage>
        <taxon>Bacteria</taxon>
        <taxon>Candidatus Scatousia</taxon>
    </lineage>
</organism>
<dbReference type="Proteomes" id="UP000823632">
    <property type="component" value="Unassembled WGS sequence"/>
</dbReference>
<accession>A0A9D9DRE6</accession>
<protein>
    <submittedName>
        <fullName evidence="1">Uncharacterized protein</fullName>
    </submittedName>
</protein>
<proteinExistence type="predicted"/>
<evidence type="ECO:0000313" key="1">
    <source>
        <dbReference type="EMBL" id="MBO8431460.1"/>
    </source>
</evidence>
<gene>
    <name evidence="1" type="ORF">IAC76_08745</name>
</gene>
<dbReference type="AlphaFoldDB" id="A0A9D9DRE6"/>
<evidence type="ECO:0000313" key="2">
    <source>
        <dbReference type="Proteomes" id="UP000823632"/>
    </source>
</evidence>
<dbReference type="EMBL" id="JADIND010000197">
    <property type="protein sequence ID" value="MBO8431460.1"/>
    <property type="molecule type" value="Genomic_DNA"/>
</dbReference>
<comment type="caution">
    <text evidence="1">The sequence shown here is derived from an EMBL/GenBank/DDBJ whole genome shotgun (WGS) entry which is preliminary data.</text>
</comment>
<reference evidence="1" key="2">
    <citation type="journal article" date="2021" name="PeerJ">
        <title>Extensive microbial diversity within the chicken gut microbiome revealed by metagenomics and culture.</title>
        <authorList>
            <person name="Gilroy R."/>
            <person name="Ravi A."/>
            <person name="Getino M."/>
            <person name="Pursley I."/>
            <person name="Horton D.L."/>
            <person name="Alikhan N.F."/>
            <person name="Baker D."/>
            <person name="Gharbi K."/>
            <person name="Hall N."/>
            <person name="Watson M."/>
            <person name="Adriaenssens E.M."/>
            <person name="Foster-Nyarko E."/>
            <person name="Jarju S."/>
            <person name="Secka A."/>
            <person name="Antonio M."/>
            <person name="Oren A."/>
            <person name="Chaudhuri R.R."/>
            <person name="La Ragione R."/>
            <person name="Hildebrand F."/>
            <person name="Pallen M.J."/>
        </authorList>
    </citation>
    <scope>NUCLEOTIDE SEQUENCE</scope>
    <source>
        <strain evidence="1">10192</strain>
    </source>
</reference>
<name>A0A9D9DRE6_9BACT</name>
<sequence>MSKYKTYNKKQNVTLEWFDEGQAILTDGMFLMINNSSNRSLGIVISVDVNGYGKGPNAWGHDLFSFFIDKQKVIPIGSPESPLRPGSGWNAFDCDYNSTERNNGMGCTYRALTEKDYFKNLP</sequence>